<gene>
    <name evidence="2" type="ORF">E2C01_028873</name>
</gene>
<protein>
    <submittedName>
        <fullName evidence="2">Uncharacterized protein</fullName>
    </submittedName>
</protein>
<keyword evidence="3" id="KW-1185">Reference proteome</keyword>
<feature type="region of interest" description="Disordered" evidence="1">
    <location>
        <begin position="1"/>
        <end position="20"/>
    </location>
</feature>
<dbReference type="AlphaFoldDB" id="A0A5B7ELL7"/>
<name>A0A5B7ELL7_PORTR</name>
<comment type="caution">
    <text evidence="2">The sequence shown here is derived from an EMBL/GenBank/DDBJ whole genome shotgun (WGS) entry which is preliminary data.</text>
</comment>
<dbReference type="EMBL" id="VSRR010003278">
    <property type="protein sequence ID" value="MPC35450.1"/>
    <property type="molecule type" value="Genomic_DNA"/>
</dbReference>
<evidence type="ECO:0000256" key="1">
    <source>
        <dbReference type="SAM" id="MobiDB-lite"/>
    </source>
</evidence>
<proteinExistence type="predicted"/>
<evidence type="ECO:0000313" key="3">
    <source>
        <dbReference type="Proteomes" id="UP000324222"/>
    </source>
</evidence>
<organism evidence="2 3">
    <name type="scientific">Portunus trituberculatus</name>
    <name type="common">Swimming crab</name>
    <name type="synonym">Neptunus trituberculatus</name>
    <dbReference type="NCBI Taxonomy" id="210409"/>
    <lineage>
        <taxon>Eukaryota</taxon>
        <taxon>Metazoa</taxon>
        <taxon>Ecdysozoa</taxon>
        <taxon>Arthropoda</taxon>
        <taxon>Crustacea</taxon>
        <taxon>Multicrustacea</taxon>
        <taxon>Malacostraca</taxon>
        <taxon>Eumalacostraca</taxon>
        <taxon>Eucarida</taxon>
        <taxon>Decapoda</taxon>
        <taxon>Pleocyemata</taxon>
        <taxon>Brachyura</taxon>
        <taxon>Eubrachyura</taxon>
        <taxon>Portunoidea</taxon>
        <taxon>Portunidae</taxon>
        <taxon>Portuninae</taxon>
        <taxon>Portunus</taxon>
    </lineage>
</organism>
<evidence type="ECO:0000313" key="2">
    <source>
        <dbReference type="EMBL" id="MPC35450.1"/>
    </source>
</evidence>
<sequence length="36" mass="4299">MTRAAHIPSPATTQRSREKQHSSAFFLYFSFRNLQW</sequence>
<dbReference type="Proteomes" id="UP000324222">
    <property type="component" value="Unassembled WGS sequence"/>
</dbReference>
<reference evidence="2 3" key="1">
    <citation type="submission" date="2019-05" db="EMBL/GenBank/DDBJ databases">
        <title>Another draft genome of Portunus trituberculatus and its Hox gene families provides insights of decapod evolution.</title>
        <authorList>
            <person name="Jeong J.-H."/>
            <person name="Song I."/>
            <person name="Kim S."/>
            <person name="Choi T."/>
            <person name="Kim D."/>
            <person name="Ryu S."/>
            <person name="Kim W."/>
        </authorList>
    </citation>
    <scope>NUCLEOTIDE SEQUENCE [LARGE SCALE GENOMIC DNA]</scope>
    <source>
        <tissue evidence="2">Muscle</tissue>
    </source>
</reference>
<accession>A0A5B7ELL7</accession>